<dbReference type="Pfam" id="PF00078">
    <property type="entry name" value="RVT_1"/>
    <property type="match status" value="1"/>
</dbReference>
<dbReference type="CDD" id="cd01647">
    <property type="entry name" value="RT_LTR"/>
    <property type="match status" value="1"/>
</dbReference>
<keyword evidence="4" id="KW-1185">Reference proteome</keyword>
<organism evidence="4 5">
    <name type="scientific">Rhodamnia argentea</name>
    <dbReference type="NCBI Taxonomy" id="178133"/>
    <lineage>
        <taxon>Eukaryota</taxon>
        <taxon>Viridiplantae</taxon>
        <taxon>Streptophyta</taxon>
        <taxon>Embryophyta</taxon>
        <taxon>Tracheophyta</taxon>
        <taxon>Spermatophyta</taxon>
        <taxon>Magnoliopsida</taxon>
        <taxon>eudicotyledons</taxon>
        <taxon>Gunneridae</taxon>
        <taxon>Pentapetalae</taxon>
        <taxon>rosids</taxon>
        <taxon>malvids</taxon>
        <taxon>Myrtales</taxon>
        <taxon>Myrtaceae</taxon>
        <taxon>Myrtoideae</taxon>
        <taxon>Myrteae</taxon>
        <taxon>Australasian group</taxon>
        <taxon>Rhodamnia</taxon>
    </lineage>
</organism>
<evidence type="ECO:0000259" key="3">
    <source>
        <dbReference type="PROSITE" id="PS50158"/>
    </source>
</evidence>
<dbReference type="Gene3D" id="3.30.70.270">
    <property type="match status" value="1"/>
</dbReference>
<dbReference type="InterPro" id="IPR043502">
    <property type="entry name" value="DNA/RNA_pol_sf"/>
</dbReference>
<name>A0ABM3HUJ8_9MYRT</name>
<dbReference type="InterPro" id="IPR021109">
    <property type="entry name" value="Peptidase_aspartic_dom_sf"/>
</dbReference>
<dbReference type="SUPFAM" id="SSF50630">
    <property type="entry name" value="Acid proteases"/>
    <property type="match status" value="1"/>
</dbReference>
<dbReference type="Pfam" id="PF08284">
    <property type="entry name" value="RVP_2"/>
    <property type="match status" value="1"/>
</dbReference>
<dbReference type="Pfam" id="PF00098">
    <property type="entry name" value="zf-CCHC"/>
    <property type="match status" value="1"/>
</dbReference>
<evidence type="ECO:0000313" key="5">
    <source>
        <dbReference type="RefSeq" id="XP_048140281.1"/>
    </source>
</evidence>
<feature type="domain" description="CCHC-type" evidence="3">
    <location>
        <begin position="134"/>
        <end position="147"/>
    </location>
</feature>
<dbReference type="SMART" id="SM00343">
    <property type="entry name" value="ZnF_C2HC"/>
    <property type="match status" value="1"/>
</dbReference>
<protein>
    <submittedName>
        <fullName evidence="5">Uncharacterized protein LOC125316309</fullName>
    </submittedName>
</protein>
<evidence type="ECO:0000256" key="1">
    <source>
        <dbReference type="PROSITE-ProRule" id="PRU00047"/>
    </source>
</evidence>
<keyword evidence="1" id="KW-0479">Metal-binding</keyword>
<dbReference type="RefSeq" id="XP_048140281.1">
    <property type="nucleotide sequence ID" value="XM_048284324.1"/>
</dbReference>
<gene>
    <name evidence="5" type="primary">LOC125316309</name>
</gene>
<keyword evidence="1" id="KW-0863">Zinc-finger</keyword>
<feature type="region of interest" description="Disordered" evidence="2">
    <location>
        <begin position="104"/>
        <end position="124"/>
    </location>
</feature>
<dbReference type="InterPro" id="IPR000477">
    <property type="entry name" value="RT_dom"/>
</dbReference>
<dbReference type="InterPro" id="IPR053134">
    <property type="entry name" value="RNA-dir_DNA_polymerase"/>
</dbReference>
<dbReference type="Proteomes" id="UP000827889">
    <property type="component" value="Chromosome 8"/>
</dbReference>
<dbReference type="PROSITE" id="PS50158">
    <property type="entry name" value="ZF_CCHC"/>
    <property type="match status" value="1"/>
</dbReference>
<dbReference type="CDD" id="cd00303">
    <property type="entry name" value="retropepsin_like"/>
    <property type="match status" value="1"/>
</dbReference>
<evidence type="ECO:0000256" key="2">
    <source>
        <dbReference type="SAM" id="MobiDB-lite"/>
    </source>
</evidence>
<keyword evidence="1" id="KW-0862">Zinc</keyword>
<dbReference type="SUPFAM" id="SSF56672">
    <property type="entry name" value="DNA/RNA polymerases"/>
    <property type="match status" value="1"/>
</dbReference>
<dbReference type="GeneID" id="125316309"/>
<proteinExistence type="predicted"/>
<dbReference type="Gene3D" id="2.40.70.10">
    <property type="entry name" value="Acid Proteases"/>
    <property type="match status" value="1"/>
</dbReference>
<reference evidence="5" key="1">
    <citation type="submission" date="2025-08" db="UniProtKB">
        <authorList>
            <consortium name="RefSeq"/>
        </authorList>
    </citation>
    <scope>IDENTIFICATION</scope>
    <source>
        <tissue evidence="5">Leaf</tissue>
    </source>
</reference>
<accession>A0ABM3HUJ8</accession>
<dbReference type="InterPro" id="IPR043128">
    <property type="entry name" value="Rev_trsase/Diguanyl_cyclase"/>
</dbReference>
<dbReference type="InterPro" id="IPR001878">
    <property type="entry name" value="Znf_CCHC"/>
</dbReference>
<dbReference type="PANTHER" id="PTHR24559">
    <property type="entry name" value="TRANSPOSON TY3-I GAG-POL POLYPROTEIN"/>
    <property type="match status" value="1"/>
</dbReference>
<sequence>MTIDQYEVEFARLSKYVSWMVENPIDKARRFRDRMRPDLHSQMIALDIKTYDGLYQKGRMIERDMKERDAASGLRFNPIGDNWNFNRSPTMNNRRFVPPVKKGIRKPAYQNNPSRRRCERKHGNGPCPSQMGACFKCGRMGHRARECGQHITRPQFQPPRPHPRLQVGAAPPANLNRPPAQGQVYTMARKETEDAPGVVTSKISLCGYTTYALFNPGESHSFMSTQFAELAGIKLKPLDIVLHVTTPLKAKVLVSLGCPNYKIVIDGKEELIDLAVLHMFDLDVIIGMDWLGKHRAVMDCGSGVIEFRPIGHPRFKFVGSRGGTSAPLISLLKVTKLLDEECEDYLAAVVDPTREKSKIEDITVVRNFPDVFPQELFGIATEREIEYVIELAPETKPISKAPYRMSLLELKELKVQIQELLDKGFIYPSASPWGAPVLFVRKKDGSLRLCIEYRQLNQVTIKNKYPLPRIDDLFDQLQGASVLSEIDLRTGYHQLRIKKENIPKTAFRTRYGHYEFTVMPFSLTNAPAAFMDIIHRVFKEFLDQFVIVFIDNILIYSKSFEEHEQHLRIVLRTLREHLLYAKFSKYKFWLNEVTFPGHVNLEMESR</sequence>
<evidence type="ECO:0000313" key="4">
    <source>
        <dbReference type="Proteomes" id="UP000827889"/>
    </source>
</evidence>
<dbReference type="Gene3D" id="3.10.10.10">
    <property type="entry name" value="HIV Type 1 Reverse Transcriptase, subunit A, domain 1"/>
    <property type="match status" value="1"/>
</dbReference>
<dbReference type="PANTHER" id="PTHR24559:SF444">
    <property type="entry name" value="REVERSE TRANSCRIPTASE DOMAIN-CONTAINING PROTEIN"/>
    <property type="match status" value="1"/>
</dbReference>